<evidence type="ECO:0000313" key="2">
    <source>
        <dbReference type="Proteomes" id="UP000321734"/>
    </source>
</evidence>
<proteinExistence type="predicted"/>
<dbReference type="Proteomes" id="UP000321734">
    <property type="component" value="Unassembled WGS sequence"/>
</dbReference>
<reference evidence="1 2" key="1">
    <citation type="submission" date="2019-08" db="EMBL/GenBank/DDBJ databases">
        <title>Genome sequence of Gelidibacter salicanalis IC162T.</title>
        <authorList>
            <person name="Bowman J.P."/>
        </authorList>
    </citation>
    <scope>NUCLEOTIDE SEQUENCE [LARGE SCALE GENOMIC DNA]</scope>
    <source>
        <strain evidence="1 2">IC162</strain>
    </source>
</reference>
<organism evidence="1 2">
    <name type="scientific">Gelidibacter salicanalis</name>
    <dbReference type="NCBI Taxonomy" id="291193"/>
    <lineage>
        <taxon>Bacteria</taxon>
        <taxon>Pseudomonadati</taxon>
        <taxon>Bacteroidota</taxon>
        <taxon>Flavobacteriia</taxon>
        <taxon>Flavobacteriales</taxon>
        <taxon>Flavobacteriaceae</taxon>
        <taxon>Gelidibacter</taxon>
    </lineage>
</organism>
<keyword evidence="2" id="KW-1185">Reference proteome</keyword>
<sequence length="24" mass="2803">MIHQVFFCFCELHCSTSLEGVLQM</sequence>
<name>A0A5C7ALE4_9FLAO</name>
<protein>
    <submittedName>
        <fullName evidence="1">DUF3927 domain-containing protein</fullName>
    </submittedName>
</protein>
<accession>A0A5C7ALE4</accession>
<comment type="caution">
    <text evidence="1">The sequence shown here is derived from an EMBL/GenBank/DDBJ whole genome shotgun (WGS) entry which is preliminary data.</text>
</comment>
<dbReference type="EMBL" id="VORX01000002">
    <property type="protein sequence ID" value="TXE09530.1"/>
    <property type="molecule type" value="Genomic_DNA"/>
</dbReference>
<gene>
    <name evidence="1" type="ORF">ES711_03865</name>
</gene>
<evidence type="ECO:0000313" key="1">
    <source>
        <dbReference type="EMBL" id="TXE09530.1"/>
    </source>
</evidence>
<dbReference type="AlphaFoldDB" id="A0A5C7ALE4"/>